<organism evidence="10">
    <name type="scientific">Amphibalanus improvisus</name>
    <name type="common">Bay barnacle</name>
    <name type="synonym">Balanus improvisus</name>
    <dbReference type="NCBI Taxonomy" id="1220549"/>
    <lineage>
        <taxon>Eukaryota</taxon>
        <taxon>Metazoa</taxon>
        <taxon>Ecdysozoa</taxon>
        <taxon>Arthropoda</taxon>
        <taxon>Crustacea</taxon>
        <taxon>Multicrustacea</taxon>
        <taxon>Cirripedia</taxon>
        <taxon>Thoracica</taxon>
        <taxon>Thoracicalcarea</taxon>
        <taxon>Balanomorpha</taxon>
        <taxon>Balanoidea</taxon>
        <taxon>Balanidae</taxon>
        <taxon>Amphibalaninae</taxon>
        <taxon>Amphibalanus</taxon>
    </lineage>
</organism>
<evidence type="ECO:0000256" key="9">
    <source>
        <dbReference type="SAM" id="Phobius"/>
    </source>
</evidence>
<keyword evidence="5 9" id="KW-1133">Transmembrane helix</keyword>
<dbReference type="PANTHER" id="PTHR43829">
    <property type="entry name" value="AQUAPORIN OR AQUAGLYCEROPORIN RELATED"/>
    <property type="match status" value="1"/>
</dbReference>
<evidence type="ECO:0000256" key="6">
    <source>
        <dbReference type="ARBA" id="ARBA00023136"/>
    </source>
</evidence>
<dbReference type="InterPro" id="IPR050363">
    <property type="entry name" value="MIP/Aquaporin"/>
</dbReference>
<proteinExistence type="evidence at transcript level"/>
<dbReference type="GO" id="GO:0016323">
    <property type="term" value="C:basolateral plasma membrane"/>
    <property type="evidence" value="ECO:0007669"/>
    <property type="project" value="TreeGrafter"/>
</dbReference>
<comment type="subcellular location">
    <subcellularLocation>
        <location evidence="1">Membrane</location>
        <topology evidence="1">Multi-pass membrane protein</topology>
    </subcellularLocation>
</comment>
<comment type="function">
    <text evidence="7">Aquaglyceroporin that may modulate the water content and osmolytes during anhydrobiosis.</text>
</comment>
<evidence type="ECO:0000256" key="4">
    <source>
        <dbReference type="ARBA" id="ARBA00022692"/>
    </source>
</evidence>
<feature type="transmembrane region" description="Helical" evidence="9">
    <location>
        <begin position="23"/>
        <end position="41"/>
    </location>
</feature>
<keyword evidence="4 8" id="KW-0812">Transmembrane</keyword>
<dbReference type="AlphaFoldDB" id="A0A220A2N9"/>
<dbReference type="GO" id="GO:0015204">
    <property type="term" value="F:urea transmembrane transporter activity"/>
    <property type="evidence" value="ECO:0007669"/>
    <property type="project" value="TreeGrafter"/>
</dbReference>
<protein>
    <submittedName>
        <fullName evidence="10">Aquaglyceroporin 2</fullName>
    </submittedName>
</protein>
<dbReference type="InterPro" id="IPR022357">
    <property type="entry name" value="MIP_CS"/>
</dbReference>
<comment type="similarity">
    <text evidence="2 8">Belongs to the MIP/aquaporin (TC 1.A.8) family.</text>
</comment>
<dbReference type="PRINTS" id="PR00783">
    <property type="entry name" value="MINTRINSICP"/>
</dbReference>
<dbReference type="GO" id="GO:0015254">
    <property type="term" value="F:glycerol channel activity"/>
    <property type="evidence" value="ECO:0007669"/>
    <property type="project" value="TreeGrafter"/>
</dbReference>
<dbReference type="InterPro" id="IPR023271">
    <property type="entry name" value="Aquaporin-like"/>
</dbReference>
<evidence type="ECO:0000313" key="10">
    <source>
        <dbReference type="EMBL" id="ARA90646.1"/>
    </source>
</evidence>
<sequence length="294" mass="31668">MLLRLDRLRRACRLRHPLLRETLAELLGTTTLVFIGNSVIANNVKNPLVASVNVPLGYVSAVIISVFATGGVSGGHVNPAVTLALCLAGRCDLNRLLPFWGAQYLGGFLGALLTHILFFDLIQTDPDRINPAMYGIFATYPNDNISIGGAFSDQVLGTAILVFGCMAISDKRNMNVPKPMLPVAVGIVLYGAISSSGSNTGAALNPARDFGPRIYSYMIGYQQVFSAGHCFWWIPVVACYIGGVLGAYVYLFCVELHHPVEDGQETMTITSAATPVDRKKTAWENAAMELEGNL</sequence>
<dbReference type="GO" id="GO:0015250">
    <property type="term" value="F:water channel activity"/>
    <property type="evidence" value="ECO:0007669"/>
    <property type="project" value="TreeGrafter"/>
</dbReference>
<dbReference type="CDD" id="cd00333">
    <property type="entry name" value="MIP"/>
    <property type="match status" value="1"/>
</dbReference>
<dbReference type="EMBL" id="KY508296">
    <property type="protein sequence ID" value="ARA90646.1"/>
    <property type="molecule type" value="mRNA"/>
</dbReference>
<evidence type="ECO:0000256" key="3">
    <source>
        <dbReference type="ARBA" id="ARBA00022448"/>
    </source>
</evidence>
<gene>
    <name evidence="10" type="primary">GLP2</name>
</gene>
<name>A0A220A2N9_AMPIM</name>
<keyword evidence="6 9" id="KW-0472">Membrane</keyword>
<dbReference type="PANTHER" id="PTHR43829:SF29">
    <property type="entry name" value="AQUAPORIN 9"/>
    <property type="match status" value="1"/>
</dbReference>
<evidence type="ECO:0000256" key="7">
    <source>
        <dbReference type="ARBA" id="ARBA00045280"/>
    </source>
</evidence>
<feature type="transmembrane region" description="Helical" evidence="9">
    <location>
        <begin position="231"/>
        <end position="251"/>
    </location>
</feature>
<dbReference type="NCBIfam" id="TIGR00861">
    <property type="entry name" value="MIP"/>
    <property type="match status" value="1"/>
</dbReference>
<feature type="transmembrane region" description="Helical" evidence="9">
    <location>
        <begin position="99"/>
        <end position="118"/>
    </location>
</feature>
<evidence type="ECO:0000256" key="2">
    <source>
        <dbReference type="ARBA" id="ARBA00006175"/>
    </source>
</evidence>
<evidence type="ECO:0000256" key="8">
    <source>
        <dbReference type="RuleBase" id="RU000477"/>
    </source>
</evidence>
<dbReference type="Pfam" id="PF00230">
    <property type="entry name" value="MIP"/>
    <property type="match status" value="1"/>
</dbReference>
<feature type="transmembrane region" description="Helical" evidence="9">
    <location>
        <begin position="61"/>
        <end position="87"/>
    </location>
</feature>
<dbReference type="InterPro" id="IPR000425">
    <property type="entry name" value="MIP"/>
</dbReference>
<accession>A0A220A2N9</accession>
<dbReference type="PROSITE" id="PS00221">
    <property type="entry name" value="MIP"/>
    <property type="match status" value="1"/>
</dbReference>
<reference evidence="10" key="1">
    <citation type="journal article" date="2017" name="PLoS ONE">
        <title>Analysis of aquaporins from the euryhaline barnacle Balanus improvisus reveals differential expression in response to changes in salinity.</title>
        <authorList>
            <person name="Lind U."/>
            <person name="Jarva M."/>
            <person name="Alm Rosenblad M."/>
            <person name="Pingitore P."/>
            <person name="Karlsson E."/>
            <person name="Wrange A.L."/>
            <person name="Kamdal E."/>
            <person name="Sundell K."/>
            <person name="Andre C."/>
            <person name="Jonsson P.R."/>
            <person name="Havenhand J."/>
            <person name="Eriksson L.A."/>
            <person name="Hedfalk K."/>
            <person name="Blomberg A."/>
        </authorList>
    </citation>
    <scope>NUCLEOTIDE SEQUENCE</scope>
</reference>
<evidence type="ECO:0000256" key="5">
    <source>
        <dbReference type="ARBA" id="ARBA00022989"/>
    </source>
</evidence>
<keyword evidence="3 8" id="KW-0813">Transport</keyword>
<evidence type="ECO:0000256" key="1">
    <source>
        <dbReference type="ARBA" id="ARBA00004141"/>
    </source>
</evidence>
<feature type="transmembrane region" description="Helical" evidence="9">
    <location>
        <begin position="180"/>
        <end position="198"/>
    </location>
</feature>
<feature type="transmembrane region" description="Helical" evidence="9">
    <location>
        <begin position="145"/>
        <end position="168"/>
    </location>
</feature>
<dbReference type="Gene3D" id="1.20.1080.10">
    <property type="entry name" value="Glycerol uptake facilitator protein"/>
    <property type="match status" value="1"/>
</dbReference>
<dbReference type="SUPFAM" id="SSF81338">
    <property type="entry name" value="Aquaporin-like"/>
    <property type="match status" value="1"/>
</dbReference>